<gene>
    <name evidence="1" type="ORF">CXY01_34140</name>
</gene>
<protein>
    <submittedName>
        <fullName evidence="1">Uncharacterized protein</fullName>
    </submittedName>
</protein>
<organism evidence="1 2">
    <name type="scientific">Cellulomonas xylanilytica</name>
    <dbReference type="NCBI Taxonomy" id="233583"/>
    <lineage>
        <taxon>Bacteria</taxon>
        <taxon>Bacillati</taxon>
        <taxon>Actinomycetota</taxon>
        <taxon>Actinomycetes</taxon>
        <taxon>Micrococcales</taxon>
        <taxon>Cellulomonadaceae</taxon>
        <taxon>Cellulomonas</taxon>
    </lineage>
</organism>
<accession>A0A510V7R1</accession>
<sequence length="157" mass="16843">MRFLDGARIDVQVPSGPWAALITDGEVGYAVSLDGTVLVAEWRSRGALSGVRIRTPRLDVLERFVVMTFASDWRGLNGLPRISTWGGPAFTPEGVSVVPHDGAFAVTVVGEPEPVAWGMKEVEAARLARVVTAPLAEITTSIMQADGGPLFREDRSI</sequence>
<dbReference type="Proteomes" id="UP000321118">
    <property type="component" value="Unassembled WGS sequence"/>
</dbReference>
<dbReference type="EMBL" id="BJUB01000012">
    <property type="protein sequence ID" value="GEK22894.1"/>
    <property type="molecule type" value="Genomic_DNA"/>
</dbReference>
<comment type="caution">
    <text evidence="1">The sequence shown here is derived from an EMBL/GenBank/DDBJ whole genome shotgun (WGS) entry which is preliminary data.</text>
</comment>
<dbReference type="AlphaFoldDB" id="A0A510V7R1"/>
<reference evidence="1 2" key="1">
    <citation type="submission" date="2019-07" db="EMBL/GenBank/DDBJ databases">
        <title>Whole genome shotgun sequence of Cellulomonas xylanilytica NBRC 101102.</title>
        <authorList>
            <person name="Hosoyama A."/>
            <person name="Uohara A."/>
            <person name="Ohji S."/>
            <person name="Ichikawa N."/>
        </authorList>
    </citation>
    <scope>NUCLEOTIDE SEQUENCE [LARGE SCALE GENOMIC DNA]</scope>
    <source>
        <strain evidence="1 2">NBRC 101102</strain>
    </source>
</reference>
<proteinExistence type="predicted"/>
<evidence type="ECO:0000313" key="1">
    <source>
        <dbReference type="EMBL" id="GEK22894.1"/>
    </source>
</evidence>
<evidence type="ECO:0000313" key="2">
    <source>
        <dbReference type="Proteomes" id="UP000321118"/>
    </source>
</evidence>
<keyword evidence="2" id="KW-1185">Reference proteome</keyword>
<name>A0A510V7R1_9CELL</name>